<dbReference type="Pfam" id="PF00078">
    <property type="entry name" value="RVT_1"/>
    <property type="match status" value="1"/>
</dbReference>
<dbReference type="Gene3D" id="3.30.70.2630">
    <property type="match status" value="1"/>
</dbReference>
<feature type="region of interest" description="Disordered" evidence="14">
    <location>
        <begin position="190"/>
        <end position="210"/>
    </location>
</feature>
<dbReference type="CDD" id="cd01648">
    <property type="entry name" value="TERT"/>
    <property type="match status" value="1"/>
</dbReference>
<dbReference type="InterPro" id="IPR040979">
    <property type="entry name" value="Vid27_N"/>
</dbReference>
<feature type="compositionally biased region" description="Polar residues" evidence="14">
    <location>
        <begin position="1292"/>
        <end position="1314"/>
    </location>
</feature>
<comment type="catalytic activity">
    <reaction evidence="12 13">
        <text>DNA(n) + a 2'-deoxyribonucleoside 5'-triphosphate = DNA(n+1) + diphosphate</text>
        <dbReference type="Rhea" id="RHEA:22508"/>
        <dbReference type="Rhea" id="RHEA-COMP:17339"/>
        <dbReference type="Rhea" id="RHEA-COMP:17340"/>
        <dbReference type="ChEBI" id="CHEBI:33019"/>
        <dbReference type="ChEBI" id="CHEBI:61560"/>
        <dbReference type="ChEBI" id="CHEBI:173112"/>
        <dbReference type="EC" id="2.7.7.49"/>
    </reaction>
</comment>
<dbReference type="Gene3D" id="1.10.357.90">
    <property type="match status" value="1"/>
</dbReference>
<dbReference type="SUPFAM" id="SSF101908">
    <property type="entry name" value="Putative isomerase YbhE"/>
    <property type="match status" value="1"/>
</dbReference>
<dbReference type="InterPro" id="IPR013863">
    <property type="entry name" value="VID27_C"/>
</dbReference>
<feature type="compositionally biased region" description="Basic and acidic residues" evidence="14">
    <location>
        <begin position="345"/>
        <end position="359"/>
    </location>
</feature>
<sequence length="1795" mass="203513">MNVFKSLGKLIWGDASNPELVQISSGQFYVYKPTGSKQRTRECVYIDSMATIRRTSQPFQYVLAINRVFEEGEETLQDDDQELDDEKVFLIDKDIMFKKGVFAGATTFSWKGLSNEDRGLEYEFVCDEETTVFTANNFEITAYQCMYERKYQKSHFSAEEAAIEEFQVHSSPPRAEGSSTAKKAVKKEKTVAVKHEEDEDEHSINKPSVRHAPSKYEGVAEAVGELNLFDARTNLFMSQADGVLCQLLRTGTYVYWLVVRDAVGKELLAQPLESRMNAVFSIVSSLRGVFSWLIRFPSEAALSEFQSVFGECMYEALNRESWGKVSSDDQDYLIKTYQSDVEMTESDREGSQDGDHESEVYSDEEDGSYDQDEDNEDDEDYDEDEENEAEVDGFQQDTAMNSQLAVGYKDRSFVVRGNKIGVFKHNDRDGLDFSTTIKNVCNFKGREINPSRVVLHEQDTAMVMMDPRDLDTAYKMDLEYGKIVEEWQLPGTSGVLNIIGDSKYSHLTDNKTMIGHSQNALFRIDPRLSGAKIVGDEFKQYAGKGNNFTCITTTDNGSIAVAGAKGEIKLRNVLTKNAKTALPGLGDPIIGIDVTANGRWVIATCKAYLLLIDVLNPTNKKLGFDASFPAKEKPQAIKLQLRPEHVASMKQGVSFTTARFNTGVNEEEKTIVTSTGPYVITWNFRRVKNGHYEYQIKQYADSVVADNFKFGQDRSIIVALPHDVTAVARRNLTSPAEAFKVRLVQLDVQQALVYESDSAEFKDLLQCTLVADTMLEMEEHLVVPTENEPAGSRADTTAPHFTEMTREAISNQDKVVTRAVEQLYRRMRSVYEEQFNVLVAGSQGQGPIRSNSLTENRFPNTLQDFVRSSLWEILLQRIGDEAMLYLLTNTSMFVALPNNCYCQITGPAISEQDIANWPIYRPKQGVRKHSVDDEDDVLSESLKRESSVRDESYAQDAEKTETDNQRHKKKQKTGRNDRTLSPQEISFKMTVALYFKGYQNESTMLRHFLLAEYNTVKHDSTLSSHAVEIQLWRMFPKQHGVDNVLTRADRAYEPRKSKSTWRLRGMKSLVGEMLHLNSHCKFKLLLQQHCPVKAIDDSSKTDSAPLDALLGSSNSFEQVASLVEAIVKHILPLGMFGTTENRNVVLRAMATFIRLRKYETLSLHYVLHGFKTSDCSWLQDSRLQGNGSHVTHIPKTASKKQLEILHEFVYWLFEGFLIPLLKSAFYITDSSFQRNKICYYRHGLWQLISKHAMQTTKENMLIKMEPAEATACTRPYAAIRFLPKENDLRPITNLSRKSPRTVNGMGSSNTNSVNRRLRNPKLVLDYEMARESAGQGGRSASGINDLFSRIKQAKEKLLTSATADRPTVYMVKVDIKKSFDSINQEKLLDILKSILKEEKYTIHQHCSVTPVKGRIVKRFMPNAIASEELPAFVEYARSQAENSKHAILVDKVTHTSQRKSLILNQITEHIRENIVKFENRFYRQTTGIPQGSVLSPALCRLLYDAMEADTLAHLTQSNDSALIRLADDFLFLSRSRGKAAAFLKIMSRGQPKYGCYINENKTIINFDMSINGHFPFCGLLLHPKTLEIRFDYSRYHGEDIRNLLTVERASHPGRSIAERMKTVIQYACQAPFTDTTFNSVFTVLVNVYQNFVFCAMRFHAYCQELCLDPVSKQHIQPNSLTAAVFEILRASFGFLNSNCGTVQVMANVEAATATATTNATGAVTKDWIAERHVYWLGATAFCSTLPSFPIYEPLRVSLRETILNIADRDERQYFKRILQSVVKDKRNHILDGIKY</sequence>
<dbReference type="InterPro" id="IPR043502">
    <property type="entry name" value="DNA/RNA_pol_sf"/>
</dbReference>
<gene>
    <name evidence="16" type="ORF">KVV02_002616</name>
</gene>
<accession>A0A9P8A4A1</accession>
<feature type="domain" description="Reverse transcriptase" evidence="15">
    <location>
        <begin position="1263"/>
        <end position="1581"/>
    </location>
</feature>
<evidence type="ECO:0000256" key="10">
    <source>
        <dbReference type="ARBA" id="ARBA00022918"/>
    </source>
</evidence>
<comment type="function">
    <text evidence="13">Telomerase is a ribonucleoprotein enzyme essential for the replication of chromosome termini in most eukaryotes. It elongates telomeres. It is a reverse transcriptase that adds simple sequence repeats to chromosome ends by copying a template sequence within the RNA component of the enzyme.</text>
</comment>
<evidence type="ECO:0000256" key="9">
    <source>
        <dbReference type="ARBA" id="ARBA00022895"/>
    </source>
</evidence>
<feature type="non-terminal residue" evidence="16">
    <location>
        <position position="1"/>
    </location>
</feature>
<evidence type="ECO:0000256" key="11">
    <source>
        <dbReference type="ARBA" id="ARBA00023242"/>
    </source>
</evidence>
<dbReference type="Pfam" id="PF17748">
    <property type="entry name" value="VID27_N"/>
    <property type="match status" value="1"/>
</dbReference>
<keyword evidence="4 13" id="KW-0158">Chromosome</keyword>
<evidence type="ECO:0000256" key="8">
    <source>
        <dbReference type="ARBA" id="ARBA00022842"/>
    </source>
</evidence>
<evidence type="ECO:0000256" key="13">
    <source>
        <dbReference type="RuleBase" id="RU365061"/>
    </source>
</evidence>
<dbReference type="Pfam" id="PF11474">
    <property type="entry name" value="TEN_TERT"/>
    <property type="match status" value="1"/>
</dbReference>
<evidence type="ECO:0000256" key="3">
    <source>
        <dbReference type="ARBA" id="ARBA00016182"/>
    </source>
</evidence>
<dbReference type="GO" id="GO:0007004">
    <property type="term" value="P:telomere maintenance via telomerase"/>
    <property type="evidence" value="ECO:0007669"/>
    <property type="project" value="TreeGrafter"/>
</dbReference>
<keyword evidence="5 13" id="KW-0808">Transferase</keyword>
<organism evidence="16 17">
    <name type="scientific">Mortierella alpina</name>
    <name type="common">Oleaginous fungus</name>
    <name type="synonym">Mortierella renispora</name>
    <dbReference type="NCBI Taxonomy" id="64518"/>
    <lineage>
        <taxon>Eukaryota</taxon>
        <taxon>Fungi</taxon>
        <taxon>Fungi incertae sedis</taxon>
        <taxon>Mucoromycota</taxon>
        <taxon>Mortierellomycotina</taxon>
        <taxon>Mortierellomycetes</taxon>
        <taxon>Mortierellales</taxon>
        <taxon>Mortierellaceae</taxon>
        <taxon>Mortierella</taxon>
    </lineage>
</organism>
<dbReference type="PROSITE" id="PS50878">
    <property type="entry name" value="RT_POL"/>
    <property type="match status" value="1"/>
</dbReference>
<evidence type="ECO:0000313" key="17">
    <source>
        <dbReference type="Proteomes" id="UP000717515"/>
    </source>
</evidence>
<dbReference type="Pfam" id="PF17747">
    <property type="entry name" value="VID27_PH"/>
    <property type="match status" value="1"/>
</dbReference>
<keyword evidence="9 13" id="KW-0779">Telomere</keyword>
<protein>
    <recommendedName>
        <fullName evidence="3 13">Telomerase reverse transcriptase</fullName>
        <ecNumber evidence="2 13">2.7.7.49</ecNumber>
    </recommendedName>
    <alternativeName>
        <fullName evidence="13">Telomerase catalytic subunit</fullName>
    </alternativeName>
</protein>
<keyword evidence="6 13" id="KW-0548">Nucleotidyltransferase</keyword>
<proteinExistence type="inferred from homology"/>
<keyword evidence="10 13" id="KW-0695">RNA-directed DNA polymerase</keyword>
<dbReference type="PANTHER" id="PTHR12066">
    <property type="entry name" value="TELOMERASE REVERSE TRANSCRIPTASE"/>
    <property type="match status" value="1"/>
</dbReference>
<dbReference type="InterPro" id="IPR049915">
    <property type="entry name" value="TERT_TEN"/>
</dbReference>
<dbReference type="Gene3D" id="1.10.132.70">
    <property type="match status" value="1"/>
</dbReference>
<dbReference type="PRINTS" id="PR01365">
    <property type="entry name" value="TELOMERASERT"/>
</dbReference>
<evidence type="ECO:0000256" key="14">
    <source>
        <dbReference type="SAM" id="MobiDB-lite"/>
    </source>
</evidence>
<dbReference type="GO" id="GO:0000333">
    <property type="term" value="C:telomerase catalytic core complex"/>
    <property type="evidence" value="ECO:0007669"/>
    <property type="project" value="TreeGrafter"/>
</dbReference>
<keyword evidence="8 13" id="KW-0460">Magnesium</keyword>
<reference evidence="16" key="1">
    <citation type="submission" date="2021-07" db="EMBL/GenBank/DDBJ databases">
        <title>Draft genome of Mortierella alpina, strain LL118, isolated from an aspen leaf litter sample.</title>
        <authorList>
            <person name="Yang S."/>
            <person name="Vinatzer B.A."/>
        </authorList>
    </citation>
    <scope>NUCLEOTIDE SEQUENCE</scope>
    <source>
        <strain evidence="16">LL118</strain>
    </source>
</reference>
<evidence type="ECO:0000256" key="12">
    <source>
        <dbReference type="ARBA" id="ARBA00048173"/>
    </source>
</evidence>
<evidence type="ECO:0000256" key="2">
    <source>
        <dbReference type="ARBA" id="ARBA00012493"/>
    </source>
</evidence>
<dbReference type="GO" id="GO:0046872">
    <property type="term" value="F:metal ion binding"/>
    <property type="evidence" value="ECO:0007669"/>
    <property type="project" value="UniProtKB-KW"/>
</dbReference>
<comment type="subcellular location">
    <subcellularLocation>
        <location evidence="13">Nucleus</location>
    </subcellularLocation>
    <subcellularLocation>
        <location evidence="13">Chromosome</location>
        <location evidence="13">Telomere</location>
    </subcellularLocation>
</comment>
<dbReference type="EC" id="2.7.7.49" evidence="2 13"/>
<feature type="compositionally biased region" description="Acidic residues" evidence="14">
    <location>
        <begin position="360"/>
        <end position="391"/>
    </location>
</feature>
<dbReference type="InterPro" id="IPR040768">
    <property type="entry name" value="Vid27_PH"/>
</dbReference>
<dbReference type="Pfam" id="PF12009">
    <property type="entry name" value="Telomerase_RBD"/>
    <property type="match status" value="1"/>
</dbReference>
<dbReference type="GO" id="GO:0070034">
    <property type="term" value="F:telomerase RNA binding"/>
    <property type="evidence" value="ECO:0007669"/>
    <property type="project" value="TreeGrafter"/>
</dbReference>
<keyword evidence="7 13" id="KW-0479">Metal-binding</keyword>
<feature type="region of interest" description="Disordered" evidence="14">
    <location>
        <begin position="342"/>
        <end position="398"/>
    </location>
</feature>
<name>A0A9P8A4A1_MORAP</name>
<keyword evidence="11 13" id="KW-0539">Nucleus</keyword>
<feature type="compositionally biased region" description="Basic and acidic residues" evidence="14">
    <location>
        <begin position="941"/>
        <end position="965"/>
    </location>
</feature>
<evidence type="ECO:0000256" key="4">
    <source>
        <dbReference type="ARBA" id="ARBA00022454"/>
    </source>
</evidence>
<dbReference type="InterPro" id="IPR000477">
    <property type="entry name" value="RT_dom"/>
</dbReference>
<dbReference type="PANTHER" id="PTHR12066:SF0">
    <property type="entry name" value="TELOMERASE REVERSE TRANSCRIPTASE"/>
    <property type="match status" value="1"/>
</dbReference>
<dbReference type="SUPFAM" id="SSF56672">
    <property type="entry name" value="DNA/RNA polymerases"/>
    <property type="match status" value="1"/>
</dbReference>
<dbReference type="SMART" id="SM00975">
    <property type="entry name" value="Telomerase_RBD"/>
    <property type="match status" value="1"/>
</dbReference>
<evidence type="ECO:0000256" key="7">
    <source>
        <dbReference type="ARBA" id="ARBA00022723"/>
    </source>
</evidence>
<comment type="caution">
    <text evidence="16">The sequence shown here is derived from an EMBL/GenBank/DDBJ whole genome shotgun (WGS) entry which is preliminary data.</text>
</comment>
<dbReference type="Pfam" id="PF08553">
    <property type="entry name" value="VID27"/>
    <property type="match status" value="1"/>
</dbReference>
<dbReference type="EMBL" id="JAIFTL010000161">
    <property type="protein sequence ID" value="KAG9322181.1"/>
    <property type="molecule type" value="Genomic_DNA"/>
</dbReference>
<evidence type="ECO:0000256" key="6">
    <source>
        <dbReference type="ARBA" id="ARBA00022695"/>
    </source>
</evidence>
<feature type="region of interest" description="Disordered" evidence="14">
    <location>
        <begin position="1290"/>
        <end position="1314"/>
    </location>
</feature>
<feature type="region of interest" description="Disordered" evidence="14">
    <location>
        <begin position="928"/>
        <end position="981"/>
    </location>
</feature>
<dbReference type="InterPro" id="IPR049139">
    <property type="entry name" value="TERT_C"/>
</dbReference>
<evidence type="ECO:0000256" key="1">
    <source>
        <dbReference type="ARBA" id="ARBA00008001"/>
    </source>
</evidence>
<dbReference type="Proteomes" id="UP000717515">
    <property type="component" value="Unassembled WGS sequence"/>
</dbReference>
<dbReference type="InterPro" id="IPR021891">
    <property type="entry name" value="Telomerase_RBD"/>
</dbReference>
<dbReference type="GO" id="GO:0003720">
    <property type="term" value="F:telomerase activity"/>
    <property type="evidence" value="ECO:0007669"/>
    <property type="project" value="InterPro"/>
</dbReference>
<dbReference type="GO" id="GO:0042162">
    <property type="term" value="F:telomeric DNA binding"/>
    <property type="evidence" value="ECO:0007669"/>
    <property type="project" value="TreeGrafter"/>
</dbReference>
<evidence type="ECO:0000259" key="15">
    <source>
        <dbReference type="PROSITE" id="PS50878"/>
    </source>
</evidence>
<evidence type="ECO:0000313" key="16">
    <source>
        <dbReference type="EMBL" id="KAG9322181.1"/>
    </source>
</evidence>
<evidence type="ECO:0000256" key="5">
    <source>
        <dbReference type="ARBA" id="ARBA00022679"/>
    </source>
</evidence>
<dbReference type="Pfam" id="PF21399">
    <property type="entry name" value="TERT_C"/>
    <property type="match status" value="1"/>
</dbReference>
<comment type="similarity">
    <text evidence="1 13">Belongs to the reverse transcriptase family. Telomerase subfamily.</text>
</comment>
<dbReference type="GO" id="GO:0000781">
    <property type="term" value="C:chromosome, telomeric region"/>
    <property type="evidence" value="ECO:0007669"/>
    <property type="project" value="UniProtKB-SubCell"/>
</dbReference>
<dbReference type="InterPro" id="IPR003545">
    <property type="entry name" value="Telomerase_RT"/>
</dbReference>